<gene>
    <name evidence="4" type="ORF">CcaverHIS019_0206680</name>
</gene>
<evidence type="ECO:0000256" key="3">
    <source>
        <dbReference type="SAM" id="MobiDB-lite"/>
    </source>
</evidence>
<protein>
    <submittedName>
        <fullName evidence="4">Uncharacterized protein</fullName>
    </submittedName>
</protein>
<dbReference type="AlphaFoldDB" id="A0AA48I1C1"/>
<dbReference type="Pfam" id="PF05254">
    <property type="entry name" value="UPF0203"/>
    <property type="match status" value="2"/>
</dbReference>
<dbReference type="EMBL" id="AP028213">
    <property type="protein sequence ID" value="BEI89306.1"/>
    <property type="molecule type" value="Genomic_DNA"/>
</dbReference>
<dbReference type="PANTHER" id="PTHR46403">
    <property type="entry name" value="TP53-REGULATED INHIBITOR OF APOPTOSIS 1"/>
    <property type="match status" value="1"/>
</dbReference>
<dbReference type="GeneID" id="85493177"/>
<reference evidence="4" key="1">
    <citation type="journal article" date="2023" name="BMC Genomics">
        <title>Chromosome-level genome assemblies of Cutaneotrichosporon spp. (Trichosporonales, Basidiomycota) reveal imbalanced evolution between nucleotide sequences and chromosome synteny.</title>
        <authorList>
            <person name="Kobayashi Y."/>
            <person name="Kayamori A."/>
            <person name="Aoki K."/>
            <person name="Shiwa Y."/>
            <person name="Matsutani M."/>
            <person name="Fujita N."/>
            <person name="Sugita T."/>
            <person name="Iwasaki W."/>
            <person name="Tanaka N."/>
            <person name="Takashima M."/>
        </authorList>
    </citation>
    <scope>NUCLEOTIDE SEQUENCE</scope>
    <source>
        <strain evidence="4">HIS019</strain>
    </source>
</reference>
<dbReference type="GO" id="GO:0005634">
    <property type="term" value="C:nucleus"/>
    <property type="evidence" value="ECO:0007669"/>
    <property type="project" value="TreeGrafter"/>
</dbReference>
<dbReference type="GO" id="GO:1990050">
    <property type="term" value="F:phosphatidic acid transfer activity"/>
    <property type="evidence" value="ECO:0007669"/>
    <property type="project" value="TreeGrafter"/>
</dbReference>
<evidence type="ECO:0000256" key="1">
    <source>
        <dbReference type="ARBA" id="ARBA00006196"/>
    </source>
</evidence>
<feature type="region of interest" description="Disordered" evidence="3">
    <location>
        <begin position="45"/>
        <end position="73"/>
    </location>
</feature>
<feature type="region of interest" description="Disordered" evidence="3">
    <location>
        <begin position="163"/>
        <end position="189"/>
    </location>
</feature>
<dbReference type="InterPro" id="IPR007918">
    <property type="entry name" value="MDM35_apoptosis"/>
</dbReference>
<keyword evidence="2" id="KW-1015">Disulfide bond</keyword>
<evidence type="ECO:0000313" key="5">
    <source>
        <dbReference type="Proteomes" id="UP001233271"/>
    </source>
</evidence>
<dbReference type="PANTHER" id="PTHR46403:SF1">
    <property type="entry name" value="TP53-REGULATED INHIBITOR OF APOPTOSIS 1"/>
    <property type="match status" value="1"/>
</dbReference>
<evidence type="ECO:0000256" key="2">
    <source>
        <dbReference type="ARBA" id="ARBA00023157"/>
    </source>
</evidence>
<sequence length="189" mass="20932">MQSLAEECTPLKQRYDACFNLWFEGYLQPALDAAGVRRPLMSGVPEAEAEASSSSPAVSPSPSSEEQPADGKRRLITSWAYSSAFRRRAMPTPAPADDMVGASHVHFDLEEEEEPAMDTEGMTRAQIKAAQYERQCGKVWKEYQGCLRKAIGDNQNLTQLLEQARDEHPLHSMDGLEGTTWDPSTRGGQ</sequence>
<organism evidence="4 5">
    <name type="scientific">Cutaneotrichosporon cavernicola</name>
    <dbReference type="NCBI Taxonomy" id="279322"/>
    <lineage>
        <taxon>Eukaryota</taxon>
        <taxon>Fungi</taxon>
        <taxon>Dikarya</taxon>
        <taxon>Basidiomycota</taxon>
        <taxon>Agaricomycotina</taxon>
        <taxon>Tremellomycetes</taxon>
        <taxon>Trichosporonales</taxon>
        <taxon>Trichosporonaceae</taxon>
        <taxon>Cutaneotrichosporon</taxon>
    </lineage>
</organism>
<feature type="compositionally biased region" description="Low complexity" evidence="3">
    <location>
        <begin position="50"/>
        <end position="66"/>
    </location>
</feature>
<dbReference type="Proteomes" id="UP001233271">
    <property type="component" value="Chromosome 2"/>
</dbReference>
<dbReference type="KEGG" id="ccac:CcaHIS019_0206680"/>
<dbReference type="RefSeq" id="XP_060454572.1">
    <property type="nucleotide sequence ID" value="XM_060597706.1"/>
</dbReference>
<dbReference type="GO" id="GO:0045332">
    <property type="term" value="P:phospholipid translocation"/>
    <property type="evidence" value="ECO:0007669"/>
    <property type="project" value="TreeGrafter"/>
</dbReference>
<evidence type="ECO:0000313" key="4">
    <source>
        <dbReference type="EMBL" id="BEI89306.1"/>
    </source>
</evidence>
<name>A0AA48I1C1_9TREE</name>
<proteinExistence type="inferred from homology"/>
<keyword evidence="5" id="KW-1185">Reference proteome</keyword>
<dbReference type="GO" id="GO:0005829">
    <property type="term" value="C:cytosol"/>
    <property type="evidence" value="ECO:0007669"/>
    <property type="project" value="TreeGrafter"/>
</dbReference>
<comment type="similarity">
    <text evidence="1">Belongs to the TRIAP1/MDM35 family.</text>
</comment>
<dbReference type="GO" id="GO:0005758">
    <property type="term" value="C:mitochondrial intermembrane space"/>
    <property type="evidence" value="ECO:0007669"/>
    <property type="project" value="TreeGrafter"/>
</dbReference>
<accession>A0AA48I1C1</accession>